<keyword evidence="2" id="KW-0472">Membrane</keyword>
<organism evidence="3 4">
    <name type="scientific">Lentilactobacillus hilgardii (strain ATCC 8290 / DSM 20176 / CCUG 30140 / JCM 1155 / KCTC 3500 / NBRC 15886 / NCIMB 8040 / NRRL B-1843 / 9)</name>
    <dbReference type="NCBI Taxonomy" id="1423757"/>
    <lineage>
        <taxon>Bacteria</taxon>
        <taxon>Bacillati</taxon>
        <taxon>Bacillota</taxon>
        <taxon>Bacilli</taxon>
        <taxon>Lactobacillales</taxon>
        <taxon>Lactobacillaceae</taxon>
        <taxon>Lentilactobacillus</taxon>
    </lineage>
</organism>
<keyword evidence="2" id="KW-0812">Transmembrane</keyword>
<dbReference type="EMBL" id="ACGP01000227">
    <property type="protein sequence ID" value="EEI23203.1"/>
    <property type="molecule type" value="Genomic_DNA"/>
</dbReference>
<feature type="compositionally biased region" description="Polar residues" evidence="1">
    <location>
        <begin position="246"/>
        <end position="256"/>
    </location>
</feature>
<comment type="caution">
    <text evidence="3">The sequence shown here is derived from an EMBL/GenBank/DDBJ whole genome shotgun (WGS) entry which is preliminary data.</text>
</comment>
<dbReference type="Proteomes" id="UP000003752">
    <property type="component" value="Unassembled WGS sequence"/>
</dbReference>
<evidence type="ECO:0000313" key="3">
    <source>
        <dbReference type="EMBL" id="EEI23203.1"/>
    </source>
</evidence>
<feature type="compositionally biased region" description="Low complexity" evidence="1">
    <location>
        <begin position="213"/>
        <end position="245"/>
    </location>
</feature>
<dbReference type="InterPro" id="IPR011990">
    <property type="entry name" value="TPR-like_helical_dom_sf"/>
</dbReference>
<keyword evidence="4" id="KW-1185">Reference proteome</keyword>
<reference evidence="3 4" key="1">
    <citation type="submission" date="2009-01" db="EMBL/GenBank/DDBJ databases">
        <authorList>
            <person name="Qin X."/>
            <person name="Bachman B."/>
            <person name="Battles P."/>
            <person name="Bell A."/>
            <person name="Bess C."/>
            <person name="Bickham C."/>
            <person name="Chaboub L."/>
            <person name="Chen D."/>
            <person name="Coyle M."/>
            <person name="Deiros D.R."/>
            <person name="Dinh H."/>
            <person name="Forbes L."/>
            <person name="Fowler G."/>
            <person name="Francisco L."/>
            <person name="Fu Q."/>
            <person name="Gubbala S."/>
            <person name="Hale W."/>
            <person name="Han Y."/>
            <person name="Hemphill L."/>
            <person name="Highlander S.K."/>
            <person name="Hirani K."/>
            <person name="Hogues M."/>
            <person name="Jackson L."/>
            <person name="Jakkamsetti A."/>
            <person name="Javaid M."/>
            <person name="Jiang H."/>
            <person name="Korchina V."/>
            <person name="Kovar C."/>
            <person name="Lara F."/>
            <person name="Lee S."/>
            <person name="Mata R."/>
            <person name="Mathew T."/>
            <person name="Moen C."/>
            <person name="Morales K."/>
            <person name="Munidasa M."/>
            <person name="Nazareth L."/>
            <person name="Ngo R."/>
            <person name="Nguyen L."/>
            <person name="Okwuonu G."/>
            <person name="Ongeri F."/>
            <person name="Patil S."/>
            <person name="Petrosino J."/>
            <person name="Pham C."/>
            <person name="Pham P."/>
            <person name="Pu L.-L."/>
            <person name="Puazo M."/>
            <person name="Raj R."/>
            <person name="Reid J."/>
            <person name="Rouhana J."/>
            <person name="Saada N."/>
            <person name="Shang Y."/>
            <person name="Simmons D."/>
            <person name="Thornton R."/>
            <person name="Warren J."/>
            <person name="Weissenberger G."/>
            <person name="Zhang J."/>
            <person name="Zhang L."/>
            <person name="Zhou C."/>
            <person name="Zhu D."/>
            <person name="Muzny D."/>
            <person name="Worley K."/>
            <person name="Gibbs R."/>
        </authorList>
    </citation>
    <scope>NUCLEOTIDE SEQUENCE [LARGE SCALE GENOMIC DNA]</scope>
    <source>
        <strain evidence="4">ATCC 8290 / DSM 20176 / CCUG 30140 / JCM 1155 / KCTC 3500 / NBRC 15886 / NCIMB 8040 / NRRL B-1843 / 9</strain>
    </source>
</reference>
<feature type="region of interest" description="Disordered" evidence="1">
    <location>
        <begin position="207"/>
        <end position="289"/>
    </location>
</feature>
<accession>C0XN77</accession>
<protein>
    <submittedName>
        <fullName evidence="3">Uncharacterized protein</fullName>
    </submittedName>
</protein>
<proteinExistence type="predicted"/>
<evidence type="ECO:0000313" key="4">
    <source>
        <dbReference type="Proteomes" id="UP000003752"/>
    </source>
</evidence>
<evidence type="ECO:0000256" key="1">
    <source>
        <dbReference type="SAM" id="MobiDB-lite"/>
    </source>
</evidence>
<dbReference type="Gene3D" id="1.25.40.10">
    <property type="entry name" value="Tetratricopeptide repeat domain"/>
    <property type="match status" value="1"/>
</dbReference>
<feature type="transmembrane region" description="Helical" evidence="2">
    <location>
        <begin position="32"/>
        <end position="51"/>
    </location>
</feature>
<dbReference type="AlphaFoldDB" id="C0XN77"/>
<feature type="compositionally biased region" description="Polar residues" evidence="1">
    <location>
        <begin position="280"/>
        <end position="289"/>
    </location>
</feature>
<name>C0XN77_LENH9</name>
<dbReference type="HOGENOM" id="CLU_899525_0_0_9"/>
<evidence type="ECO:0000256" key="2">
    <source>
        <dbReference type="SAM" id="Phobius"/>
    </source>
</evidence>
<keyword evidence="2" id="KW-1133">Transmembrane helix</keyword>
<sequence>MIDLSSCFKPPSQNGIIKMNNEFLGGLTLKKWIWIVITIVIAASVGGYAYARHSQNEKLYNDSMQRASLQISNKNYIAAETSFTNALKRKPSDKKATRLLSQTQNYMAANDSFSDRDYNSAKDGYQSVVDTRNGNETLKDRSKGKLSTIKTIQGNLKKYNKIYNQALNETGEGNYTQSNSTLDKILSDQTAKQSYYKSILNKAKQLRSKNNASLSGNTTTTPSSSSSTNEFESSTSNSSTQNNPNVAPNSSDSLTSSEKKAANAYKGSNEFTVNPKKNRINGQQITESQVNSARKEISAAEVDSNAMSDQDIKNIIKGAHDNHETIGQYVKARYK</sequence>
<gene>
    <name evidence="3" type="ORF">HMPREF0519_2688</name>
</gene>